<dbReference type="CDD" id="cd00156">
    <property type="entry name" value="REC"/>
    <property type="match status" value="1"/>
</dbReference>
<organism evidence="8 9">
    <name type="scientific">Syntrophotalea acetylenivorans</name>
    <dbReference type="NCBI Taxonomy" id="1842532"/>
    <lineage>
        <taxon>Bacteria</taxon>
        <taxon>Pseudomonadati</taxon>
        <taxon>Thermodesulfobacteriota</taxon>
        <taxon>Desulfuromonadia</taxon>
        <taxon>Desulfuromonadales</taxon>
        <taxon>Syntrophotaleaceae</taxon>
        <taxon>Syntrophotalea</taxon>
    </lineage>
</organism>
<dbReference type="Pfam" id="PF02518">
    <property type="entry name" value="HATPase_c"/>
    <property type="match status" value="1"/>
</dbReference>
<dbReference type="Gene3D" id="1.10.287.130">
    <property type="match status" value="1"/>
</dbReference>
<accession>A0A1L3GKM2</accession>
<dbReference type="PROSITE" id="PS50109">
    <property type="entry name" value="HIS_KIN"/>
    <property type="match status" value="1"/>
</dbReference>
<evidence type="ECO:0000256" key="3">
    <source>
        <dbReference type="ARBA" id="ARBA00022553"/>
    </source>
</evidence>
<dbReference type="EMBL" id="CP015519">
    <property type="protein sequence ID" value="APG26497.1"/>
    <property type="molecule type" value="Genomic_DNA"/>
</dbReference>
<keyword evidence="3 4" id="KW-0597">Phosphoprotein</keyword>
<dbReference type="Pfam" id="PF00512">
    <property type="entry name" value="HisKA"/>
    <property type="match status" value="1"/>
</dbReference>
<dbReference type="PANTHER" id="PTHR43547:SF2">
    <property type="entry name" value="HYBRID SIGNAL TRANSDUCTION HISTIDINE KINASE C"/>
    <property type="match status" value="1"/>
</dbReference>
<dbReference type="SUPFAM" id="SSF47384">
    <property type="entry name" value="Homodimeric domain of signal transducing histidine kinase"/>
    <property type="match status" value="1"/>
</dbReference>
<dbReference type="SMART" id="SM00387">
    <property type="entry name" value="HATPase_c"/>
    <property type="match status" value="1"/>
</dbReference>
<sequence length="387" mass="43515">MSGRILVVDDETLILDLAVMLLTTRGYEVITAQNGEECLELVAQEKPPLVLLDYMMPGMDGMTTLQEMRKRFPDTYVIMLTGKGNEQIAVDVMKAGAADYILKPFSNQDLIDRIENVLRIRRIEIHNRELRVDRERLQGEIESWNRELERRVEEKSFELEQAHAEILQAEKLASLGHLVAGLAHEIRNPLNAISLFGQMLKPALAHDAEKVGYVDRLLGEVDRVDNILVKLLASSSRSRGTAEPVSLRQVIDGVLKNFSEQFETHNIELDKNLERGLPTITADPAEIELIFTNLFTNALYEMREGGKLGIRLARKQELIQIEVSDTGQGIPPQNLSKIFDPFFTTKTKGTGFGLSVVLRIVKTYNGHIKAQSEPGQGTVFQIEFPVV</sequence>
<keyword evidence="9" id="KW-1185">Reference proteome</keyword>
<feature type="domain" description="Response regulatory" evidence="7">
    <location>
        <begin position="4"/>
        <end position="118"/>
    </location>
</feature>
<dbReference type="SMART" id="SM00388">
    <property type="entry name" value="HisKA"/>
    <property type="match status" value="1"/>
</dbReference>
<dbReference type="InterPro" id="IPR005467">
    <property type="entry name" value="His_kinase_dom"/>
</dbReference>
<keyword evidence="8" id="KW-0808">Transferase</keyword>
<dbReference type="PROSITE" id="PS50110">
    <property type="entry name" value="RESPONSE_REGULATORY"/>
    <property type="match status" value="1"/>
</dbReference>
<dbReference type="STRING" id="1842532.A7E78_00615"/>
<dbReference type="InterPro" id="IPR036097">
    <property type="entry name" value="HisK_dim/P_sf"/>
</dbReference>
<dbReference type="Gene3D" id="3.30.565.10">
    <property type="entry name" value="Histidine kinase-like ATPase, C-terminal domain"/>
    <property type="match status" value="1"/>
</dbReference>
<dbReference type="PANTHER" id="PTHR43547">
    <property type="entry name" value="TWO-COMPONENT HISTIDINE KINASE"/>
    <property type="match status" value="1"/>
</dbReference>
<evidence type="ECO:0000313" key="8">
    <source>
        <dbReference type="EMBL" id="APG26497.1"/>
    </source>
</evidence>
<dbReference type="InterPro" id="IPR003661">
    <property type="entry name" value="HisK_dim/P_dom"/>
</dbReference>
<dbReference type="AlphaFoldDB" id="A0A1L3GKM2"/>
<dbReference type="InterPro" id="IPR001789">
    <property type="entry name" value="Sig_transdc_resp-reg_receiver"/>
</dbReference>
<dbReference type="RefSeq" id="WP_072282457.1">
    <property type="nucleotide sequence ID" value="NZ_CP015519.1"/>
</dbReference>
<evidence type="ECO:0000313" key="9">
    <source>
        <dbReference type="Proteomes" id="UP000182517"/>
    </source>
</evidence>
<feature type="domain" description="Histidine kinase" evidence="6">
    <location>
        <begin position="181"/>
        <end position="387"/>
    </location>
</feature>
<evidence type="ECO:0000259" key="6">
    <source>
        <dbReference type="PROSITE" id="PS50109"/>
    </source>
</evidence>
<feature type="coiled-coil region" evidence="5">
    <location>
        <begin position="120"/>
        <end position="165"/>
    </location>
</feature>
<dbReference type="SUPFAM" id="SSF55874">
    <property type="entry name" value="ATPase domain of HSP90 chaperone/DNA topoisomerase II/histidine kinase"/>
    <property type="match status" value="1"/>
</dbReference>
<dbReference type="OrthoDB" id="9808844at2"/>
<evidence type="ECO:0000256" key="2">
    <source>
        <dbReference type="ARBA" id="ARBA00012438"/>
    </source>
</evidence>
<dbReference type="GO" id="GO:0000155">
    <property type="term" value="F:phosphorelay sensor kinase activity"/>
    <property type="evidence" value="ECO:0007669"/>
    <property type="project" value="InterPro"/>
</dbReference>
<comment type="catalytic activity">
    <reaction evidence="1">
        <text>ATP + protein L-histidine = ADP + protein N-phospho-L-histidine.</text>
        <dbReference type="EC" id="2.7.13.3"/>
    </reaction>
</comment>
<feature type="modified residue" description="4-aspartylphosphate" evidence="4">
    <location>
        <position position="53"/>
    </location>
</feature>
<dbReference type="SMART" id="SM00448">
    <property type="entry name" value="REC"/>
    <property type="match status" value="1"/>
</dbReference>
<dbReference type="InterPro" id="IPR036890">
    <property type="entry name" value="HATPase_C_sf"/>
</dbReference>
<dbReference type="InterPro" id="IPR003594">
    <property type="entry name" value="HATPase_dom"/>
</dbReference>
<keyword evidence="5" id="KW-0175">Coiled coil</keyword>
<proteinExistence type="predicted"/>
<dbReference type="InterPro" id="IPR011006">
    <property type="entry name" value="CheY-like_superfamily"/>
</dbReference>
<keyword evidence="8" id="KW-0418">Kinase</keyword>
<dbReference type="PRINTS" id="PR00344">
    <property type="entry name" value="BCTRLSENSOR"/>
</dbReference>
<evidence type="ECO:0000259" key="7">
    <source>
        <dbReference type="PROSITE" id="PS50110"/>
    </source>
</evidence>
<evidence type="ECO:0000256" key="4">
    <source>
        <dbReference type="PROSITE-ProRule" id="PRU00169"/>
    </source>
</evidence>
<protein>
    <recommendedName>
        <fullName evidence="2">histidine kinase</fullName>
        <ecNumber evidence="2">2.7.13.3</ecNumber>
    </recommendedName>
</protein>
<dbReference type="KEGG" id="pef:A7E78_00615"/>
<evidence type="ECO:0000256" key="5">
    <source>
        <dbReference type="SAM" id="Coils"/>
    </source>
</evidence>
<name>A0A1L3GKM2_9BACT</name>
<dbReference type="CDD" id="cd00082">
    <property type="entry name" value="HisKA"/>
    <property type="match status" value="1"/>
</dbReference>
<dbReference type="EC" id="2.7.13.3" evidence="2"/>
<gene>
    <name evidence="8" type="ORF">A7E78_00615</name>
</gene>
<dbReference type="Proteomes" id="UP000182517">
    <property type="component" value="Chromosome"/>
</dbReference>
<dbReference type="Gene3D" id="3.40.50.2300">
    <property type="match status" value="1"/>
</dbReference>
<reference evidence="8 9" key="1">
    <citation type="journal article" date="2017" name="Genome Announc.">
        <title>Complete Genome Sequences of Two Acetylene-Fermenting Pelobacter acetylenicus Strains.</title>
        <authorList>
            <person name="Sutton J.M."/>
            <person name="Baesman S.M."/>
            <person name="Fierst J.L."/>
            <person name="Poret-Peterson A.T."/>
            <person name="Oremland R.S."/>
            <person name="Dunlap D.S."/>
            <person name="Akob D.M."/>
        </authorList>
    </citation>
    <scope>NUCLEOTIDE SEQUENCE [LARGE SCALE GENOMIC DNA]</scope>
    <source>
        <strain evidence="8 9">SFB93</strain>
    </source>
</reference>
<dbReference type="SUPFAM" id="SSF52172">
    <property type="entry name" value="CheY-like"/>
    <property type="match status" value="1"/>
</dbReference>
<evidence type="ECO:0000256" key="1">
    <source>
        <dbReference type="ARBA" id="ARBA00000085"/>
    </source>
</evidence>
<dbReference type="InterPro" id="IPR004358">
    <property type="entry name" value="Sig_transdc_His_kin-like_C"/>
</dbReference>
<dbReference type="Pfam" id="PF00072">
    <property type="entry name" value="Response_reg"/>
    <property type="match status" value="1"/>
</dbReference>